<accession>A0A0H2R9I2</accession>
<evidence type="ECO:0000313" key="1">
    <source>
        <dbReference type="EMBL" id="KLO08032.1"/>
    </source>
</evidence>
<evidence type="ECO:0008006" key="3">
    <source>
        <dbReference type="Google" id="ProtNLM"/>
    </source>
</evidence>
<name>A0A0H2R9I2_9AGAM</name>
<proteinExistence type="predicted"/>
<dbReference type="OrthoDB" id="2833965at2759"/>
<dbReference type="Proteomes" id="UP000053477">
    <property type="component" value="Unassembled WGS sequence"/>
</dbReference>
<keyword evidence="2" id="KW-1185">Reference proteome</keyword>
<sequence>MKITKAFQLSPLENRNAEVEDIISADLRDPSKLSDYLESMTRMEHPLGAQCDAMLAEFSSSIQTGTVNQGDCASNRTCAANARKFLLALGESVIKVKRPSVRKIVQDAIRAIEVQAEALGARYGFSLLPDDLLQDILLLATGKSEYNDTFQPGRDFTLEKPVMRASLILSHTCQRFRSIVLDSPQVWNAISDQMKNPQMLEFCLTQSRGAPLDIGLNIYGYPNFIPFAEKFKIFLASANRWRSFTLGVIPRTKRAREDQWLGGHWHALCDNLLAIDRMSAQLHLPLLHHLDVGLSFVPPTERSNPRFHSYTHWSMPSLTSIHFRNCVPMLFPNRITHFSLLYHQNWMEKPCLHLRELANFLHSCGCLEDIELRLADSIVSIDGLSLPVVIPNVTRASLSVRGCGIYETFDFCRAFQFRDAIHLHLGFEYLNYDLRDVTKPDYEPFISQVLALHPQLTSLDLSLEFNRRGAPFKIPPIAQLHHLKELTLECTHWDVWEKSEFPYGYHVPPLVSLEVKTSPIGQRTGHWDVGARWTEQLISRLESEHGLERFALLTISTTGKMNPVLGRGIYELLDADKIRFVSRAEERRYPHTF</sequence>
<organism evidence="1 2">
    <name type="scientific">Schizopora paradoxa</name>
    <dbReference type="NCBI Taxonomy" id="27342"/>
    <lineage>
        <taxon>Eukaryota</taxon>
        <taxon>Fungi</taxon>
        <taxon>Dikarya</taxon>
        <taxon>Basidiomycota</taxon>
        <taxon>Agaricomycotina</taxon>
        <taxon>Agaricomycetes</taxon>
        <taxon>Hymenochaetales</taxon>
        <taxon>Schizoporaceae</taxon>
        <taxon>Schizopora</taxon>
    </lineage>
</organism>
<reference evidence="1 2" key="1">
    <citation type="submission" date="2015-04" db="EMBL/GenBank/DDBJ databases">
        <title>Complete genome sequence of Schizopora paradoxa KUC8140, a cosmopolitan wood degrader in East Asia.</title>
        <authorList>
            <consortium name="DOE Joint Genome Institute"/>
            <person name="Min B."/>
            <person name="Park H."/>
            <person name="Jang Y."/>
            <person name="Kim J.-J."/>
            <person name="Kim K.H."/>
            <person name="Pangilinan J."/>
            <person name="Lipzen A."/>
            <person name="Riley R."/>
            <person name="Grigoriev I.V."/>
            <person name="Spatafora J.W."/>
            <person name="Choi I.-G."/>
        </authorList>
    </citation>
    <scope>NUCLEOTIDE SEQUENCE [LARGE SCALE GENOMIC DNA]</scope>
    <source>
        <strain evidence="1 2">KUC8140</strain>
    </source>
</reference>
<gene>
    <name evidence="1" type="ORF">SCHPADRAFT_908947</name>
</gene>
<dbReference type="SUPFAM" id="SSF52047">
    <property type="entry name" value="RNI-like"/>
    <property type="match status" value="1"/>
</dbReference>
<evidence type="ECO:0000313" key="2">
    <source>
        <dbReference type="Proteomes" id="UP000053477"/>
    </source>
</evidence>
<dbReference type="InParanoid" id="A0A0H2R9I2"/>
<dbReference type="AlphaFoldDB" id="A0A0H2R9I2"/>
<dbReference type="EMBL" id="KQ086109">
    <property type="protein sequence ID" value="KLO08032.1"/>
    <property type="molecule type" value="Genomic_DNA"/>
</dbReference>
<protein>
    <recommendedName>
        <fullName evidence="3">F-box domain-containing protein</fullName>
    </recommendedName>
</protein>